<dbReference type="InParanoid" id="B4D485"/>
<evidence type="ECO:0000256" key="1">
    <source>
        <dbReference type="SAM" id="Coils"/>
    </source>
</evidence>
<dbReference type="Proteomes" id="UP000005824">
    <property type="component" value="Unassembled WGS sequence"/>
</dbReference>
<feature type="coiled-coil region" evidence="1">
    <location>
        <begin position="57"/>
        <end position="113"/>
    </location>
</feature>
<keyword evidence="1" id="KW-0175">Coiled coil</keyword>
<gene>
    <name evidence="3" type="ORF">CfE428DRAFT_3723</name>
</gene>
<reference evidence="3 4" key="1">
    <citation type="journal article" date="2011" name="J. Bacteriol.">
        <title>Genome sequence of Chthoniobacter flavus Ellin428, an aerobic heterotrophic soil bacterium.</title>
        <authorList>
            <person name="Kant R."/>
            <person name="van Passel M.W."/>
            <person name="Palva A."/>
            <person name="Lucas S."/>
            <person name="Lapidus A."/>
            <person name="Glavina Del Rio T."/>
            <person name="Dalin E."/>
            <person name="Tice H."/>
            <person name="Bruce D."/>
            <person name="Goodwin L."/>
            <person name="Pitluck S."/>
            <person name="Larimer F.W."/>
            <person name="Land M.L."/>
            <person name="Hauser L."/>
            <person name="Sangwan P."/>
            <person name="de Vos W.M."/>
            <person name="Janssen P.H."/>
            <person name="Smidt H."/>
        </authorList>
    </citation>
    <scope>NUCLEOTIDE SEQUENCE [LARGE SCALE GENOMIC DNA]</scope>
    <source>
        <strain evidence="3 4">Ellin428</strain>
    </source>
</reference>
<dbReference type="RefSeq" id="WP_006981048.1">
    <property type="nucleotide sequence ID" value="NZ_ABVL01000011.1"/>
</dbReference>
<keyword evidence="4" id="KW-1185">Reference proteome</keyword>
<dbReference type="EMBL" id="ABVL01000011">
    <property type="protein sequence ID" value="EDY18686.1"/>
    <property type="molecule type" value="Genomic_DNA"/>
</dbReference>
<proteinExistence type="predicted"/>
<organism evidence="3 4">
    <name type="scientific">Chthoniobacter flavus Ellin428</name>
    <dbReference type="NCBI Taxonomy" id="497964"/>
    <lineage>
        <taxon>Bacteria</taxon>
        <taxon>Pseudomonadati</taxon>
        <taxon>Verrucomicrobiota</taxon>
        <taxon>Spartobacteria</taxon>
        <taxon>Chthoniobacterales</taxon>
        <taxon>Chthoniobacteraceae</taxon>
        <taxon>Chthoniobacter</taxon>
    </lineage>
</organism>
<accession>B4D485</accession>
<evidence type="ECO:0000313" key="3">
    <source>
        <dbReference type="EMBL" id="EDY18686.1"/>
    </source>
</evidence>
<evidence type="ECO:0000313" key="4">
    <source>
        <dbReference type="Proteomes" id="UP000005824"/>
    </source>
</evidence>
<protein>
    <recommendedName>
        <fullName evidence="5">Secreted protein</fullName>
    </recommendedName>
</protein>
<feature type="chain" id="PRO_5002802438" description="Secreted protein" evidence="2">
    <location>
        <begin position="23"/>
        <end position="154"/>
    </location>
</feature>
<name>B4D485_9BACT</name>
<evidence type="ECO:0000256" key="2">
    <source>
        <dbReference type="SAM" id="SignalP"/>
    </source>
</evidence>
<keyword evidence="2" id="KW-0732">Signal</keyword>
<comment type="caution">
    <text evidence="3">The sequence shown here is derived from an EMBL/GenBank/DDBJ whole genome shotgun (WGS) entry which is preliminary data.</text>
</comment>
<dbReference type="STRING" id="497964.CfE428DRAFT_3723"/>
<dbReference type="AlphaFoldDB" id="B4D485"/>
<evidence type="ECO:0008006" key="5">
    <source>
        <dbReference type="Google" id="ProtNLM"/>
    </source>
</evidence>
<feature type="signal peptide" evidence="2">
    <location>
        <begin position="1"/>
        <end position="22"/>
    </location>
</feature>
<sequence precursor="true">MMNLRRWLTVVVFTLSAVLAQAASPADEAAEAITNDLFAQLDRVIDVVQTVKDEDSANKAADQLKVIEDKLRKINEQIRTAEQPSKEESVHMMEQLKKKLPEFRTRLNATKDQIHAAGPAAAATVGKAVNSIFQTLQAFGENVGNRPPQPATGK</sequence>